<gene>
    <name evidence="4" type="ORF">KR093_004793</name>
</gene>
<dbReference type="PROSITE" id="PS50041">
    <property type="entry name" value="C_TYPE_LECTIN_2"/>
    <property type="match status" value="1"/>
</dbReference>
<accession>A0AAD4PNX0</accession>
<keyword evidence="5" id="KW-1185">Reference proteome</keyword>
<evidence type="ECO:0000256" key="2">
    <source>
        <dbReference type="SAM" id="SignalP"/>
    </source>
</evidence>
<dbReference type="PANTHER" id="PTHR45710:SF26">
    <property type="entry name" value="RH26557P"/>
    <property type="match status" value="1"/>
</dbReference>
<feature type="compositionally biased region" description="Basic and acidic residues" evidence="1">
    <location>
        <begin position="244"/>
        <end position="256"/>
    </location>
</feature>
<evidence type="ECO:0000313" key="4">
    <source>
        <dbReference type="EMBL" id="KAH8384680.1"/>
    </source>
</evidence>
<feature type="domain" description="C-type lectin" evidence="3">
    <location>
        <begin position="35"/>
        <end position="156"/>
    </location>
</feature>
<feature type="compositionally biased region" description="Acidic residues" evidence="1">
    <location>
        <begin position="230"/>
        <end position="242"/>
    </location>
</feature>
<dbReference type="InterPro" id="IPR016187">
    <property type="entry name" value="CTDL_fold"/>
</dbReference>
<feature type="compositionally biased region" description="Basic residues" evidence="1">
    <location>
        <begin position="170"/>
        <end position="179"/>
    </location>
</feature>
<dbReference type="AlphaFoldDB" id="A0AAD4PNX0"/>
<evidence type="ECO:0000256" key="1">
    <source>
        <dbReference type="SAM" id="MobiDB-lite"/>
    </source>
</evidence>
<dbReference type="InterPro" id="IPR050828">
    <property type="entry name" value="C-type_lectin/matrix_domain"/>
</dbReference>
<dbReference type="PANTHER" id="PTHR45710">
    <property type="entry name" value="C-TYPE LECTIN DOMAIN-CONTAINING PROTEIN 180"/>
    <property type="match status" value="1"/>
</dbReference>
<name>A0AAD4PNX0_9MUSC</name>
<sequence>MKHCLAAVIAVLSVLLGKQLVGATTGCPLRYLRRINGKCYYFSVKKMNWYGAQNNCLRKGLTLAELSNPGDFNGVVQFLASKGNIEDFWFGGNDLQTEGRYQYISNGRLVRYYGNYSVLWPSDSADCSDCLEVRVRYNLTVVADEKCSERQYFICSERYCEDEQSKPRHHSHEHLHHFHHDVGEPSAENEEQFTKPSPFASAPEDTAKASAEGDVPADELNADTGKEPDKPEDEEADNENGDGSEQKAEASKEKKPGRGTRRAVWGANDAIEAAAKGEATGGTISAPDGGAAAADGGASAAPADGETTAAPAEGAAPPAGGGDTTAAAAEETTAAPASSRR</sequence>
<dbReference type="InterPro" id="IPR001304">
    <property type="entry name" value="C-type_lectin-like"/>
</dbReference>
<dbReference type="CDD" id="cd00037">
    <property type="entry name" value="CLECT"/>
    <property type="match status" value="1"/>
</dbReference>
<dbReference type="EMBL" id="JAJJHW010000681">
    <property type="protein sequence ID" value="KAH8384680.1"/>
    <property type="molecule type" value="Genomic_DNA"/>
</dbReference>
<protein>
    <recommendedName>
        <fullName evidence="3">C-type lectin domain-containing protein</fullName>
    </recommendedName>
</protein>
<dbReference type="Gene3D" id="3.10.100.10">
    <property type="entry name" value="Mannose-Binding Protein A, subunit A"/>
    <property type="match status" value="1"/>
</dbReference>
<feature type="signal peptide" evidence="2">
    <location>
        <begin position="1"/>
        <end position="23"/>
    </location>
</feature>
<feature type="chain" id="PRO_5042100888" description="C-type lectin domain-containing protein" evidence="2">
    <location>
        <begin position="24"/>
        <end position="341"/>
    </location>
</feature>
<feature type="region of interest" description="Disordered" evidence="1">
    <location>
        <begin position="278"/>
        <end position="341"/>
    </location>
</feature>
<dbReference type="Pfam" id="PF00059">
    <property type="entry name" value="Lectin_C"/>
    <property type="match status" value="1"/>
</dbReference>
<reference evidence="4" key="1">
    <citation type="journal article" date="2021" name="Mol. Ecol. Resour.">
        <title>Phylogenomic analyses of the genus Drosophila reveals genomic signals of climate adaptation.</title>
        <authorList>
            <person name="Li F."/>
            <person name="Rane R.V."/>
            <person name="Luria V."/>
            <person name="Xiong Z."/>
            <person name="Chen J."/>
            <person name="Li Z."/>
            <person name="Catullo R.A."/>
            <person name="Griffin P.C."/>
            <person name="Schiffer M."/>
            <person name="Pearce S."/>
            <person name="Lee S.F."/>
            <person name="McElroy K."/>
            <person name="Stocker A."/>
            <person name="Shirriffs J."/>
            <person name="Cockerell F."/>
            <person name="Coppin C."/>
            <person name="Sgro C.M."/>
            <person name="Karger A."/>
            <person name="Cain J.W."/>
            <person name="Weber J.A."/>
            <person name="Santpere G."/>
            <person name="Kirschner M.W."/>
            <person name="Hoffmann A.A."/>
            <person name="Oakeshott J.G."/>
            <person name="Zhang G."/>
        </authorList>
    </citation>
    <scope>NUCLEOTIDE SEQUENCE</scope>
    <source>
        <strain evidence="4">BGI-SZ-2011g</strain>
    </source>
</reference>
<evidence type="ECO:0000259" key="3">
    <source>
        <dbReference type="PROSITE" id="PS50041"/>
    </source>
</evidence>
<comment type="caution">
    <text evidence="4">The sequence shown here is derived from an EMBL/GenBank/DDBJ whole genome shotgun (WGS) entry which is preliminary data.</text>
</comment>
<dbReference type="SUPFAM" id="SSF56436">
    <property type="entry name" value="C-type lectin-like"/>
    <property type="match status" value="1"/>
</dbReference>
<evidence type="ECO:0000313" key="5">
    <source>
        <dbReference type="Proteomes" id="UP001200034"/>
    </source>
</evidence>
<dbReference type="InterPro" id="IPR016186">
    <property type="entry name" value="C-type_lectin-like/link_sf"/>
</dbReference>
<dbReference type="Proteomes" id="UP001200034">
    <property type="component" value="Unassembled WGS sequence"/>
</dbReference>
<keyword evidence="2" id="KW-0732">Signal</keyword>
<dbReference type="SMART" id="SM00034">
    <property type="entry name" value="CLECT"/>
    <property type="match status" value="1"/>
</dbReference>
<organism evidence="4 5">
    <name type="scientific">Drosophila rubida</name>
    <dbReference type="NCBI Taxonomy" id="30044"/>
    <lineage>
        <taxon>Eukaryota</taxon>
        <taxon>Metazoa</taxon>
        <taxon>Ecdysozoa</taxon>
        <taxon>Arthropoda</taxon>
        <taxon>Hexapoda</taxon>
        <taxon>Insecta</taxon>
        <taxon>Pterygota</taxon>
        <taxon>Neoptera</taxon>
        <taxon>Endopterygota</taxon>
        <taxon>Diptera</taxon>
        <taxon>Brachycera</taxon>
        <taxon>Muscomorpha</taxon>
        <taxon>Ephydroidea</taxon>
        <taxon>Drosophilidae</taxon>
        <taxon>Drosophila</taxon>
    </lineage>
</organism>
<feature type="region of interest" description="Disordered" evidence="1">
    <location>
        <begin position="170"/>
        <end position="266"/>
    </location>
</feature>
<proteinExistence type="predicted"/>